<dbReference type="AlphaFoldDB" id="A0A841PJN3"/>
<comment type="caution">
    <text evidence="1">The sequence shown here is derived from an EMBL/GenBank/DDBJ whole genome shotgun (WGS) entry which is preliminary data.</text>
</comment>
<name>A0A841PJN3_9BACL</name>
<evidence type="ECO:0000313" key="2">
    <source>
        <dbReference type="Proteomes" id="UP000568839"/>
    </source>
</evidence>
<protein>
    <recommendedName>
        <fullName evidence="3">DUF1798 domain-containing protein</fullName>
    </recommendedName>
</protein>
<sequence length="119" mass="14135">MCKEILELSERLSTDMEKAKHYHERVGEGEKFSFTDEIVPFVDDVQARAEEWRASVQGLLSEDTLGVLHPNQVEHTYENMYVLVTESFQYHVQEQRYQERLQAVDYILNLLQQEIEEKQ</sequence>
<dbReference type="RefSeq" id="WP_184403001.1">
    <property type="nucleotide sequence ID" value="NZ_JACHHJ010000001.1"/>
</dbReference>
<proteinExistence type="predicted"/>
<evidence type="ECO:0000313" key="1">
    <source>
        <dbReference type="EMBL" id="MBB6449077.1"/>
    </source>
</evidence>
<dbReference type="InterPro" id="IPR014913">
    <property type="entry name" value="YppE-like"/>
</dbReference>
<keyword evidence="2" id="KW-1185">Reference proteome</keyword>
<dbReference type="EMBL" id="JACHHJ010000001">
    <property type="protein sequence ID" value="MBB6449077.1"/>
    <property type="molecule type" value="Genomic_DNA"/>
</dbReference>
<dbReference type="Proteomes" id="UP000568839">
    <property type="component" value="Unassembled WGS sequence"/>
</dbReference>
<dbReference type="SUPFAM" id="SSF140415">
    <property type="entry name" value="YppE-like"/>
    <property type="match status" value="1"/>
</dbReference>
<evidence type="ECO:0008006" key="3">
    <source>
        <dbReference type="Google" id="ProtNLM"/>
    </source>
</evidence>
<organism evidence="1 2">
    <name type="scientific">Geomicrobium halophilum</name>
    <dbReference type="NCBI Taxonomy" id="549000"/>
    <lineage>
        <taxon>Bacteria</taxon>
        <taxon>Bacillati</taxon>
        <taxon>Bacillota</taxon>
        <taxon>Bacilli</taxon>
        <taxon>Bacillales</taxon>
        <taxon>Geomicrobium</taxon>
    </lineage>
</organism>
<reference evidence="1 2" key="1">
    <citation type="submission" date="2020-08" db="EMBL/GenBank/DDBJ databases">
        <title>Genomic Encyclopedia of Type Strains, Phase IV (KMG-IV): sequencing the most valuable type-strain genomes for metagenomic binning, comparative biology and taxonomic classification.</title>
        <authorList>
            <person name="Goeker M."/>
        </authorList>
    </citation>
    <scope>NUCLEOTIDE SEQUENCE [LARGE SCALE GENOMIC DNA]</scope>
    <source>
        <strain evidence="1 2">DSM 21769</strain>
    </source>
</reference>
<dbReference type="InterPro" id="IPR023351">
    <property type="entry name" value="YppE-like_sf"/>
</dbReference>
<dbReference type="Pfam" id="PF08807">
    <property type="entry name" value="DUF1798"/>
    <property type="match status" value="1"/>
</dbReference>
<gene>
    <name evidence="1" type="ORF">HNR44_001026</name>
</gene>
<dbReference type="Gene3D" id="1.20.120.440">
    <property type="entry name" value="YppE-like"/>
    <property type="match status" value="1"/>
</dbReference>
<accession>A0A841PJN3</accession>